<proteinExistence type="predicted"/>
<gene>
    <name evidence="1" type="ORF">SAMN05414137_108318</name>
</gene>
<protein>
    <submittedName>
        <fullName evidence="1">Uncharacterized protein</fullName>
    </submittedName>
</protein>
<dbReference type="RefSeq" id="WP_052438989.1">
    <property type="nucleotide sequence ID" value="NZ_BBPN01000024.1"/>
</dbReference>
<dbReference type="STRING" id="235985.SAMN05414137_108318"/>
<sequence length="116" mass="13449">MTDIPRALEQLVHWYEAERTAGLILPRGWFGRPYDNRHELTWTQARRTKLVLELDHQLLLVLTEPAMPRTEGPNLVMPFQQLVFDWQEYGSPSPHAESFGEGELTLAGIRLSPTRR</sequence>
<reference evidence="2" key="1">
    <citation type="submission" date="2016-10" db="EMBL/GenBank/DDBJ databases">
        <authorList>
            <person name="Varghese N."/>
        </authorList>
    </citation>
    <scope>NUCLEOTIDE SEQUENCE [LARGE SCALE GENOMIC DNA]</scope>
    <source>
        <strain evidence="2">DSM 45096 / BCRC 16803 / CGMCC 4.1857 / CIP 109030 / JCM 12277 / KCTC 19219 / NBRC 100920 / 33214</strain>
    </source>
</reference>
<dbReference type="AlphaFoldDB" id="A0A1H7Q829"/>
<accession>A0A1H7Q829</accession>
<dbReference type="Proteomes" id="UP000183015">
    <property type="component" value="Unassembled WGS sequence"/>
</dbReference>
<evidence type="ECO:0000313" key="2">
    <source>
        <dbReference type="Proteomes" id="UP000183015"/>
    </source>
</evidence>
<keyword evidence="2" id="KW-1185">Reference proteome</keyword>
<evidence type="ECO:0000313" key="1">
    <source>
        <dbReference type="EMBL" id="SEL43645.1"/>
    </source>
</evidence>
<organism evidence="1 2">
    <name type="scientific">Streptacidiphilus jiangxiensis</name>
    <dbReference type="NCBI Taxonomy" id="235985"/>
    <lineage>
        <taxon>Bacteria</taxon>
        <taxon>Bacillati</taxon>
        <taxon>Actinomycetota</taxon>
        <taxon>Actinomycetes</taxon>
        <taxon>Kitasatosporales</taxon>
        <taxon>Streptomycetaceae</taxon>
        <taxon>Streptacidiphilus</taxon>
    </lineage>
</organism>
<dbReference type="EMBL" id="FOAZ01000008">
    <property type="protein sequence ID" value="SEL43645.1"/>
    <property type="molecule type" value="Genomic_DNA"/>
</dbReference>
<name>A0A1H7Q829_STRJI</name>